<proteinExistence type="predicted"/>
<dbReference type="SUPFAM" id="SSF52540">
    <property type="entry name" value="P-loop containing nucleoside triphosphate hydrolases"/>
    <property type="match status" value="1"/>
</dbReference>
<name>A0A6S7CMK2_9BURK</name>
<dbReference type="EMBL" id="CADILG010000010">
    <property type="protein sequence ID" value="CAB3855565.1"/>
    <property type="molecule type" value="Genomic_DNA"/>
</dbReference>
<dbReference type="AlphaFoldDB" id="A0A6S7CMK2"/>
<gene>
    <name evidence="1" type="ORF">LMG26858_01944</name>
</gene>
<reference evidence="1 2" key="1">
    <citation type="submission" date="2020-04" db="EMBL/GenBank/DDBJ databases">
        <authorList>
            <person name="De Canck E."/>
        </authorList>
    </citation>
    <scope>NUCLEOTIDE SEQUENCE [LARGE SCALE GENOMIC DNA]</scope>
    <source>
        <strain evidence="1 2">LMG 26858</strain>
    </source>
</reference>
<evidence type="ECO:0000313" key="1">
    <source>
        <dbReference type="EMBL" id="CAB3855565.1"/>
    </source>
</evidence>
<dbReference type="Gene3D" id="3.40.50.300">
    <property type="entry name" value="P-loop containing nucleotide triphosphate hydrolases"/>
    <property type="match status" value="2"/>
</dbReference>
<accession>A0A6S7CMK2</accession>
<protein>
    <recommendedName>
        <fullName evidence="3">Dephospho-CoA kinase</fullName>
    </recommendedName>
</protein>
<dbReference type="InterPro" id="IPR027417">
    <property type="entry name" value="P-loop_NTPase"/>
</dbReference>
<organism evidence="1 2">
    <name type="scientific">Achromobacter anxifer</name>
    <dbReference type="NCBI Taxonomy" id="1287737"/>
    <lineage>
        <taxon>Bacteria</taxon>
        <taxon>Pseudomonadati</taxon>
        <taxon>Pseudomonadota</taxon>
        <taxon>Betaproteobacteria</taxon>
        <taxon>Burkholderiales</taxon>
        <taxon>Alcaligenaceae</taxon>
        <taxon>Achromobacter</taxon>
    </lineage>
</organism>
<dbReference type="RefSeq" id="WP_175206840.1">
    <property type="nucleotide sequence ID" value="NZ_CADILG010000010.1"/>
</dbReference>
<evidence type="ECO:0000313" key="2">
    <source>
        <dbReference type="Proteomes" id="UP000494117"/>
    </source>
</evidence>
<evidence type="ECO:0008006" key="3">
    <source>
        <dbReference type="Google" id="ProtNLM"/>
    </source>
</evidence>
<sequence length="218" mass="24752">MRHMPPPNPLPQYRVIGLVGRAGAGKDTCAAILAETRGFARVAFADALRDEVVQAFSIDPFILSDRSLKEALSNQMRISKCTDNGFIERMRELGEDVSKRRSPREIMRLWGTEYRRALQGTSYWTERTNERVNALFRAGFCRICITDVRYPNEAAYVTASLGGELWRIRRRSSDKLVPTHSSESEIEAIDCRVTIFNDLTLDYLAREVHSALAPPIED</sequence>
<dbReference type="Proteomes" id="UP000494117">
    <property type="component" value="Unassembled WGS sequence"/>
</dbReference>
<keyword evidence="2" id="KW-1185">Reference proteome</keyword>